<proteinExistence type="predicted"/>
<name>A0A091VZY9_NIPNI</name>
<accession>A0A091VZY9</accession>
<feature type="non-terminal residue" evidence="1">
    <location>
        <position position="1"/>
    </location>
</feature>
<protein>
    <submittedName>
        <fullName evidence="1">Uncharacterized protein</fullName>
    </submittedName>
</protein>
<dbReference type="AlphaFoldDB" id="A0A091VZY9"/>
<dbReference type="Proteomes" id="UP000053283">
    <property type="component" value="Unassembled WGS sequence"/>
</dbReference>
<reference evidence="1 2" key="1">
    <citation type="submission" date="2014-04" db="EMBL/GenBank/DDBJ databases">
        <title>Genome evolution of avian class.</title>
        <authorList>
            <person name="Zhang G."/>
            <person name="Li C."/>
        </authorList>
    </citation>
    <scope>NUCLEOTIDE SEQUENCE [LARGE SCALE GENOMIC DNA]</scope>
    <source>
        <strain evidence="1">BGI_Y956</strain>
    </source>
</reference>
<feature type="non-terminal residue" evidence="1">
    <location>
        <position position="60"/>
    </location>
</feature>
<dbReference type="EMBL" id="KL410266">
    <property type="protein sequence ID" value="KFQ95163.1"/>
    <property type="molecule type" value="Genomic_DNA"/>
</dbReference>
<gene>
    <name evidence="1" type="ORF">Y956_08954</name>
</gene>
<keyword evidence="2" id="KW-1185">Reference proteome</keyword>
<evidence type="ECO:0000313" key="2">
    <source>
        <dbReference type="Proteomes" id="UP000053283"/>
    </source>
</evidence>
<evidence type="ECO:0000313" key="1">
    <source>
        <dbReference type="EMBL" id="KFQ95163.1"/>
    </source>
</evidence>
<organism evidence="1 2">
    <name type="scientific">Nipponia nippon</name>
    <name type="common">Crested ibis</name>
    <name type="synonym">Ibis nippon</name>
    <dbReference type="NCBI Taxonomy" id="128390"/>
    <lineage>
        <taxon>Eukaryota</taxon>
        <taxon>Metazoa</taxon>
        <taxon>Chordata</taxon>
        <taxon>Craniata</taxon>
        <taxon>Vertebrata</taxon>
        <taxon>Euteleostomi</taxon>
        <taxon>Archelosauria</taxon>
        <taxon>Archosauria</taxon>
        <taxon>Dinosauria</taxon>
        <taxon>Saurischia</taxon>
        <taxon>Theropoda</taxon>
        <taxon>Coelurosauria</taxon>
        <taxon>Aves</taxon>
        <taxon>Neognathae</taxon>
        <taxon>Neoaves</taxon>
        <taxon>Aequornithes</taxon>
        <taxon>Pelecaniformes</taxon>
        <taxon>Threskiornithidae</taxon>
        <taxon>Nipponia</taxon>
    </lineage>
</organism>
<sequence>QLSVGGSEATIFTYPFLPQTKYFFGNTFDFQKFKIVLKCHTSQCELHLTFISLYRVFILI</sequence>